<dbReference type="InterPro" id="IPR042234">
    <property type="entry name" value="WDFY1/WDFY2"/>
</dbReference>
<keyword evidence="9" id="KW-1185">Reference proteome</keyword>
<dbReference type="SUPFAM" id="SSF50978">
    <property type="entry name" value="WD40 repeat-like"/>
    <property type="match status" value="1"/>
</dbReference>
<evidence type="ECO:0000313" key="9">
    <source>
        <dbReference type="Proteomes" id="UP000887577"/>
    </source>
</evidence>
<evidence type="ECO:0000256" key="4">
    <source>
        <dbReference type="ARBA" id="ARBA00022771"/>
    </source>
</evidence>
<evidence type="ECO:0000256" key="3">
    <source>
        <dbReference type="ARBA" id="ARBA00022737"/>
    </source>
</evidence>
<dbReference type="SMART" id="SM00320">
    <property type="entry name" value="WD40"/>
    <property type="match status" value="5"/>
</dbReference>
<dbReference type="GO" id="GO:0005769">
    <property type="term" value="C:early endosome"/>
    <property type="evidence" value="ECO:0007669"/>
    <property type="project" value="TreeGrafter"/>
</dbReference>
<feature type="repeat" description="WD" evidence="7">
    <location>
        <begin position="246"/>
        <end position="287"/>
    </location>
</feature>
<dbReference type="Gene3D" id="2.130.10.10">
    <property type="entry name" value="YVTN repeat-like/Quinoprotein amine dehydrogenase"/>
    <property type="match status" value="2"/>
</dbReference>
<dbReference type="GO" id="GO:0008270">
    <property type="term" value="F:zinc ion binding"/>
    <property type="evidence" value="ECO:0007669"/>
    <property type="project" value="UniProtKB-KW"/>
</dbReference>
<name>A0A914Z6Z4_9BILA</name>
<protein>
    <submittedName>
        <fullName evidence="10">FYVE-type domain-containing protein</fullName>
    </submittedName>
</protein>
<dbReference type="InterPro" id="IPR013083">
    <property type="entry name" value="Znf_RING/FYVE/PHD"/>
</dbReference>
<dbReference type="Gene3D" id="3.30.40.10">
    <property type="entry name" value="Zinc/RING finger domain, C3HC4 (zinc finger)"/>
    <property type="match status" value="1"/>
</dbReference>
<dbReference type="FunFam" id="3.30.40.10:FF:000105">
    <property type="entry name" value="WD repeat and FYVE domain-containing protein 2"/>
    <property type="match status" value="1"/>
</dbReference>
<dbReference type="Pfam" id="PF00400">
    <property type="entry name" value="WD40"/>
    <property type="match status" value="2"/>
</dbReference>
<dbReference type="InterPro" id="IPR015943">
    <property type="entry name" value="WD40/YVTN_repeat-like_dom_sf"/>
</dbReference>
<proteinExistence type="predicted"/>
<feature type="domain" description="FYVE-type" evidence="8">
    <location>
        <begin position="289"/>
        <end position="360"/>
    </location>
</feature>
<evidence type="ECO:0000256" key="5">
    <source>
        <dbReference type="ARBA" id="ARBA00022833"/>
    </source>
</evidence>
<accession>A0A914Z6Z4</accession>
<dbReference type="WBParaSite" id="PSU_v2.g7668.t1">
    <property type="protein sequence ID" value="PSU_v2.g7668.t1"/>
    <property type="gene ID" value="PSU_v2.g7668"/>
</dbReference>
<dbReference type="InterPro" id="IPR017455">
    <property type="entry name" value="Znf_FYVE-rel"/>
</dbReference>
<dbReference type="InterPro" id="IPR000306">
    <property type="entry name" value="Znf_FYVE"/>
</dbReference>
<dbReference type="PROSITE" id="PS50082">
    <property type="entry name" value="WD_REPEATS_2"/>
    <property type="match status" value="2"/>
</dbReference>
<keyword evidence="2" id="KW-0479">Metal-binding</keyword>
<dbReference type="PANTHER" id="PTHR46189">
    <property type="entry name" value="LD41958P"/>
    <property type="match status" value="1"/>
</dbReference>
<dbReference type="PROSITE" id="PS50178">
    <property type="entry name" value="ZF_FYVE"/>
    <property type="match status" value="1"/>
</dbReference>
<dbReference type="SUPFAM" id="SSF57903">
    <property type="entry name" value="FYVE/PHD zinc finger"/>
    <property type="match status" value="1"/>
</dbReference>
<keyword evidence="1 7" id="KW-0853">WD repeat</keyword>
<dbReference type="InterPro" id="IPR019775">
    <property type="entry name" value="WD40_repeat_CS"/>
</dbReference>
<evidence type="ECO:0000313" key="10">
    <source>
        <dbReference type="WBParaSite" id="PSU_v2.g7668.t1"/>
    </source>
</evidence>
<evidence type="ECO:0000256" key="1">
    <source>
        <dbReference type="ARBA" id="ARBA00022574"/>
    </source>
</evidence>
<dbReference type="Proteomes" id="UP000887577">
    <property type="component" value="Unplaced"/>
</dbReference>
<feature type="repeat" description="WD" evidence="7">
    <location>
        <begin position="203"/>
        <end position="236"/>
    </location>
</feature>
<dbReference type="PROSITE" id="PS00678">
    <property type="entry name" value="WD_REPEATS_1"/>
    <property type="match status" value="2"/>
</dbReference>
<dbReference type="InterPro" id="IPR011011">
    <property type="entry name" value="Znf_FYVE_PHD"/>
</dbReference>
<dbReference type="PANTHER" id="PTHR46189:SF1">
    <property type="entry name" value="LD41958P"/>
    <property type="match status" value="1"/>
</dbReference>
<evidence type="ECO:0000256" key="2">
    <source>
        <dbReference type="ARBA" id="ARBA00022723"/>
    </source>
</evidence>
<evidence type="ECO:0000259" key="8">
    <source>
        <dbReference type="PROSITE" id="PS50178"/>
    </source>
</evidence>
<dbReference type="PROSITE" id="PS50294">
    <property type="entry name" value="WD_REPEATS_REGION"/>
    <property type="match status" value="1"/>
</dbReference>
<reference evidence="10" key="1">
    <citation type="submission" date="2022-11" db="UniProtKB">
        <authorList>
            <consortium name="WormBaseParasite"/>
        </authorList>
    </citation>
    <scope>IDENTIFICATION</scope>
</reference>
<keyword evidence="5" id="KW-0862">Zinc</keyword>
<evidence type="ECO:0000256" key="7">
    <source>
        <dbReference type="PROSITE-ProRule" id="PRU00221"/>
    </source>
</evidence>
<organism evidence="9 10">
    <name type="scientific">Panagrolaimus superbus</name>
    <dbReference type="NCBI Taxonomy" id="310955"/>
    <lineage>
        <taxon>Eukaryota</taxon>
        <taxon>Metazoa</taxon>
        <taxon>Ecdysozoa</taxon>
        <taxon>Nematoda</taxon>
        <taxon>Chromadorea</taxon>
        <taxon>Rhabditida</taxon>
        <taxon>Tylenchina</taxon>
        <taxon>Panagrolaimomorpha</taxon>
        <taxon>Panagrolaimoidea</taxon>
        <taxon>Panagrolaimidae</taxon>
        <taxon>Panagrolaimus</taxon>
    </lineage>
</organism>
<dbReference type="Pfam" id="PF01363">
    <property type="entry name" value="FYVE"/>
    <property type="match status" value="1"/>
</dbReference>
<dbReference type="InterPro" id="IPR001680">
    <property type="entry name" value="WD40_rpt"/>
</dbReference>
<keyword evidence="4 6" id="KW-0863">Zinc-finger</keyword>
<dbReference type="InterPro" id="IPR036322">
    <property type="entry name" value="WD40_repeat_dom_sf"/>
</dbReference>
<dbReference type="AlphaFoldDB" id="A0A914Z6Z4"/>
<keyword evidence="3" id="KW-0677">Repeat</keyword>
<dbReference type="SMART" id="SM00064">
    <property type="entry name" value="FYVE"/>
    <property type="match status" value="1"/>
</dbReference>
<evidence type="ECO:0000256" key="6">
    <source>
        <dbReference type="PROSITE-ProRule" id="PRU00091"/>
    </source>
</evidence>
<sequence length="411" mass="45733">MAATINERPCSSAASSLGDGKPEFIQKIENQIARINAIYLLQKEDGVITISEDRAIRVLLKRDSGQFWPSIVEFLTSVPLSVYYDEDTLSLLVGMVNGTVYEYTIAADFNSIQQNRHWEAHTMGVTGVVSSNSARMIFSCSKDKTIVWHCADTSVKIGSYLVDSLCTTIKFDPESKICFVGDYNGNIYVLRIVGNSGQQISKLSAHTAAITSLAWDSKRGQLYSGGADSLVIAWDIAGQKGNCYELNGHDSKISALVLAENPARLFSVDESGHLVCWDLKAKRIMAPGWHDHDRCELCDVPFFWNVKLCWDRKTVGVRRHHCRTCGHSVCGNCCSHFTTFPAMGFEKKTRICNTCHSKMQQYPDQFDLTPLAVQCELNKGIATMCLHEDTGKLAAVSFDRSIMLWDVSKLL</sequence>